<dbReference type="PANTHER" id="PTHR46796">
    <property type="entry name" value="HTH-TYPE TRANSCRIPTIONAL ACTIVATOR RHAS-RELATED"/>
    <property type="match status" value="1"/>
</dbReference>
<dbReference type="GO" id="GO:0003700">
    <property type="term" value="F:DNA-binding transcription factor activity"/>
    <property type="evidence" value="ECO:0007669"/>
    <property type="project" value="InterPro"/>
</dbReference>
<keyword evidence="1" id="KW-0805">Transcription regulation</keyword>
<dbReference type="Pfam" id="PF14525">
    <property type="entry name" value="AraC_binding_2"/>
    <property type="match status" value="1"/>
</dbReference>
<dbReference type="RefSeq" id="WP_057028309.1">
    <property type="nucleotide sequence ID" value="NZ_LJYF01000029.1"/>
</dbReference>
<dbReference type="InterPro" id="IPR018062">
    <property type="entry name" value="HTH_AraC-typ_CS"/>
</dbReference>
<dbReference type="STRING" id="108015.GA0061099_100372"/>
<evidence type="ECO:0000256" key="1">
    <source>
        <dbReference type="ARBA" id="ARBA00023015"/>
    </source>
</evidence>
<dbReference type="InterPro" id="IPR020449">
    <property type="entry name" value="Tscrpt_reg_AraC-type_HTH"/>
</dbReference>
<evidence type="ECO:0000313" key="5">
    <source>
        <dbReference type="EMBL" id="KRP94333.1"/>
    </source>
</evidence>
<dbReference type="InterPro" id="IPR009057">
    <property type="entry name" value="Homeodomain-like_sf"/>
</dbReference>
<evidence type="ECO:0000259" key="4">
    <source>
        <dbReference type="PROSITE" id="PS01124"/>
    </source>
</evidence>
<name>A0A0R3CE07_9BRAD</name>
<dbReference type="InterPro" id="IPR035418">
    <property type="entry name" value="AraC-bd_2"/>
</dbReference>
<reference evidence="5 6" key="1">
    <citation type="submission" date="2015-09" db="EMBL/GenBank/DDBJ databases">
        <title>Draft Genome Sequence of the Strain BR 3267 (Bradyrhizobium yuanmingense) recommended as inoculant for cowpea in Brazil.</title>
        <authorList>
            <person name="Simoes-Araujo J.L."/>
            <person name="Zilli J.E."/>
        </authorList>
    </citation>
    <scope>NUCLEOTIDE SEQUENCE [LARGE SCALE GENOMIC DNA]</scope>
    <source>
        <strain evidence="5 6">BR3267</strain>
    </source>
</reference>
<dbReference type="Proteomes" id="UP000051380">
    <property type="component" value="Unassembled WGS sequence"/>
</dbReference>
<dbReference type="PRINTS" id="PR00032">
    <property type="entry name" value="HTHARAC"/>
</dbReference>
<organism evidence="5 6">
    <name type="scientific">Bradyrhizobium yuanmingense</name>
    <dbReference type="NCBI Taxonomy" id="108015"/>
    <lineage>
        <taxon>Bacteria</taxon>
        <taxon>Pseudomonadati</taxon>
        <taxon>Pseudomonadota</taxon>
        <taxon>Alphaproteobacteria</taxon>
        <taxon>Hyphomicrobiales</taxon>
        <taxon>Nitrobacteraceae</taxon>
        <taxon>Bradyrhizobium</taxon>
    </lineage>
</organism>
<accession>A0A0R3CE07</accession>
<dbReference type="Gene3D" id="1.10.10.60">
    <property type="entry name" value="Homeodomain-like"/>
    <property type="match status" value="1"/>
</dbReference>
<dbReference type="AlphaFoldDB" id="A0A0R3CE07"/>
<evidence type="ECO:0000313" key="6">
    <source>
        <dbReference type="Proteomes" id="UP000051380"/>
    </source>
</evidence>
<dbReference type="EMBL" id="LJYF01000029">
    <property type="protein sequence ID" value="KRP94333.1"/>
    <property type="molecule type" value="Genomic_DNA"/>
</dbReference>
<dbReference type="OrthoDB" id="4601794at2"/>
<dbReference type="SMART" id="SM00342">
    <property type="entry name" value="HTH_ARAC"/>
    <property type="match status" value="1"/>
</dbReference>
<dbReference type="SUPFAM" id="SSF46689">
    <property type="entry name" value="Homeodomain-like"/>
    <property type="match status" value="1"/>
</dbReference>
<dbReference type="PROSITE" id="PS01124">
    <property type="entry name" value="HTH_ARAC_FAMILY_2"/>
    <property type="match status" value="1"/>
</dbReference>
<dbReference type="Pfam" id="PF12833">
    <property type="entry name" value="HTH_18"/>
    <property type="match status" value="1"/>
</dbReference>
<evidence type="ECO:0000256" key="2">
    <source>
        <dbReference type="ARBA" id="ARBA00023125"/>
    </source>
</evidence>
<gene>
    <name evidence="5" type="ORF">AOQ72_24345</name>
</gene>
<dbReference type="PANTHER" id="PTHR46796:SF6">
    <property type="entry name" value="ARAC SUBFAMILY"/>
    <property type="match status" value="1"/>
</dbReference>
<dbReference type="GO" id="GO:0043565">
    <property type="term" value="F:sequence-specific DNA binding"/>
    <property type="evidence" value="ECO:0007669"/>
    <property type="project" value="InterPro"/>
</dbReference>
<dbReference type="PROSITE" id="PS00041">
    <property type="entry name" value="HTH_ARAC_FAMILY_1"/>
    <property type="match status" value="1"/>
</dbReference>
<dbReference type="InterPro" id="IPR050204">
    <property type="entry name" value="AraC_XylS_family_regulators"/>
</dbReference>
<evidence type="ECO:0000256" key="3">
    <source>
        <dbReference type="ARBA" id="ARBA00023163"/>
    </source>
</evidence>
<proteinExistence type="predicted"/>
<protein>
    <submittedName>
        <fullName evidence="5">AraC family transcriptional regulator</fullName>
    </submittedName>
</protein>
<keyword evidence="2" id="KW-0238">DNA-binding</keyword>
<keyword evidence="3" id="KW-0804">Transcription</keyword>
<dbReference type="InterPro" id="IPR018060">
    <property type="entry name" value="HTH_AraC"/>
</dbReference>
<comment type="caution">
    <text evidence="5">The sequence shown here is derived from an EMBL/GenBank/DDBJ whole genome shotgun (WGS) entry which is preliminary data.</text>
</comment>
<sequence length="316" mass="34436">MTQPQLSFDGDPNGAAYEQWREQFCRQVANVDFVPVGEGRVHRVIAPAILPRLRLSASFGTPMSFVSLGTNDELIITMSPNSALSGAMGRRPLEIAAGDITIGDPSIKGACITQIAHGNFQTALLPRKALLRACPNAEDLIARSISGANPITSMFLRYYDLAHAHADKLAPAELDAVSQHLFDLAVLMLGARGDAAEEAQLRGLAAARFEALKSDILAQLDSPALSLSDLAATHRISARTIQLLFEKAGITYSGFVLEQRLLRAERLLRNPAMRSRKIIEIAHLAGFHDVSYFHRAFRRRFGATPDDVRKLAGEAE</sequence>
<feature type="domain" description="HTH araC/xylS-type" evidence="4">
    <location>
        <begin position="210"/>
        <end position="311"/>
    </location>
</feature>